<reference evidence="1" key="1">
    <citation type="submission" date="2013-04" db="EMBL/GenBank/DDBJ databases">
        <title>Comparative Genomics of Relapsing Fever Spirochetes.</title>
        <authorList>
            <person name="Schwan T.G."/>
            <person name="Raffel S.J."/>
            <person name="Porcella S.F."/>
            <person name="Martens C.A."/>
            <person name="Bruno D.P."/>
            <person name="Ricklefs S.M."/>
            <person name="Barbian K.B."/>
        </authorList>
    </citation>
    <scope>NUCLEOTIDE SEQUENCE</scope>
    <source>
        <strain evidence="1">Co53</strain>
        <plasmid evidence="1">unnamed</plasmid>
    </source>
</reference>
<dbReference type="EMBL" id="CP005766">
    <property type="protein sequence ID" value="AHH11704.1"/>
    <property type="molecule type" value="Genomic_DNA"/>
</dbReference>
<sequence>MKVDLEKLVKINEITNELRAKVNALKSENDKFISRFKLDEREKRGT</sequence>
<dbReference type="AlphaFoldDB" id="W5SWX3"/>
<dbReference type="HOGENOM" id="CLU_3180876_0_0_12"/>
<accession>W5SWX3</accession>
<gene>
    <name evidence="1" type="ORF">BCO_0900128</name>
</gene>
<name>W5SWX3_9SPIR</name>
<evidence type="ECO:0000313" key="1">
    <source>
        <dbReference type="EMBL" id="AHH11704.1"/>
    </source>
</evidence>
<organism evidence="1">
    <name type="scientific">Borrelia coriaceae ATCC 43381</name>
    <dbReference type="NCBI Taxonomy" id="1408429"/>
    <lineage>
        <taxon>Bacteria</taxon>
        <taxon>Pseudomonadati</taxon>
        <taxon>Spirochaetota</taxon>
        <taxon>Spirochaetia</taxon>
        <taxon>Spirochaetales</taxon>
        <taxon>Borreliaceae</taxon>
        <taxon>Borrelia</taxon>
    </lineage>
</organism>
<protein>
    <submittedName>
        <fullName evidence="1">Uncharacterized protein</fullName>
    </submittedName>
</protein>
<proteinExistence type="predicted"/>
<keyword evidence="1" id="KW-0614">Plasmid</keyword>
<geneLocation type="plasmid" evidence="1">
    <name>unnamed</name>
</geneLocation>